<sequence>MNGLARLGAKLRALWTGIARPRSARAVDADDAPAAWVDYARRVAQHLAAALDDGGDAAACRIRAHLEHEAAQDGEESAPPRALRLKAWLDGSGAIARVESTPGFGPAFAADLRAALVGRAVGVAPPSGMTQPVVVRVLVASAP</sequence>
<dbReference type="Proteomes" id="UP000061512">
    <property type="component" value="Unassembled WGS sequence"/>
</dbReference>
<accession>A0A132F812</accession>
<evidence type="ECO:0000313" key="2">
    <source>
        <dbReference type="Proteomes" id="UP000061512"/>
    </source>
</evidence>
<protein>
    <submittedName>
        <fullName evidence="1">Uncharacterized protein</fullName>
    </submittedName>
</protein>
<dbReference type="RefSeq" id="WP_060295694.1">
    <property type="nucleotide sequence ID" value="NZ_LPJX01000001.1"/>
</dbReference>
<name>A0A132F812_9BURK</name>
<reference evidence="1 2" key="1">
    <citation type="submission" date="2015-11" db="EMBL/GenBank/DDBJ databases">
        <title>Expanding the genomic diversity of Burkholderia species for the development of highly accurate diagnostics.</title>
        <authorList>
            <person name="Sahl J."/>
            <person name="Keim P."/>
            <person name="Wagner D."/>
        </authorList>
    </citation>
    <scope>NUCLEOTIDE SEQUENCE [LARGE SCALE GENOMIC DNA]</scope>
    <source>
        <strain evidence="1 2">MSMB574WGS</strain>
    </source>
</reference>
<comment type="caution">
    <text evidence="1">The sequence shown here is derived from an EMBL/GenBank/DDBJ whole genome shotgun (WGS) entry which is preliminary data.</text>
</comment>
<proteinExistence type="predicted"/>
<organism evidence="1 2">
    <name type="scientific">Burkholderia pseudomultivorans</name>
    <dbReference type="NCBI Taxonomy" id="1207504"/>
    <lineage>
        <taxon>Bacteria</taxon>
        <taxon>Pseudomonadati</taxon>
        <taxon>Pseudomonadota</taxon>
        <taxon>Betaproteobacteria</taxon>
        <taxon>Burkholderiales</taxon>
        <taxon>Burkholderiaceae</taxon>
        <taxon>Burkholderia</taxon>
        <taxon>Burkholderia cepacia complex</taxon>
    </lineage>
</organism>
<dbReference type="AlphaFoldDB" id="A0A132F812"/>
<evidence type="ECO:0000313" key="1">
    <source>
        <dbReference type="EMBL" id="KWF72263.1"/>
    </source>
</evidence>
<gene>
    <name evidence="1" type="ORF">WT57_06565</name>
</gene>
<dbReference type="EMBL" id="LPJX01000001">
    <property type="protein sequence ID" value="KWF72263.1"/>
    <property type="molecule type" value="Genomic_DNA"/>
</dbReference>